<dbReference type="AlphaFoldDB" id="H7EHD9"/>
<evidence type="ECO:0000313" key="5">
    <source>
        <dbReference type="EMBL" id="EIC02994.1"/>
    </source>
</evidence>
<gene>
    <name evidence="5" type="ORF">TresaDRAFT_2745</name>
</gene>
<dbReference type="InterPro" id="IPR036388">
    <property type="entry name" value="WH-like_DNA-bd_sf"/>
</dbReference>
<accession>H7EHD9</accession>
<dbReference type="Pfam" id="PF00196">
    <property type="entry name" value="GerE"/>
    <property type="match status" value="1"/>
</dbReference>
<dbReference type="Proteomes" id="UP000003571">
    <property type="component" value="Unassembled WGS sequence"/>
</dbReference>
<evidence type="ECO:0000313" key="6">
    <source>
        <dbReference type="Proteomes" id="UP000003571"/>
    </source>
</evidence>
<keyword evidence="6" id="KW-1185">Reference proteome</keyword>
<dbReference type="EMBL" id="AGRW01000026">
    <property type="protein sequence ID" value="EIC02994.1"/>
    <property type="molecule type" value="Genomic_DNA"/>
</dbReference>
<evidence type="ECO:0000256" key="3">
    <source>
        <dbReference type="ARBA" id="ARBA00023163"/>
    </source>
</evidence>
<dbReference type="CDD" id="cd06170">
    <property type="entry name" value="LuxR_C_like"/>
    <property type="match status" value="1"/>
</dbReference>
<dbReference type="PRINTS" id="PR00038">
    <property type="entry name" value="HTHLUXR"/>
</dbReference>
<reference evidence="5 6" key="1">
    <citation type="submission" date="2011-09" db="EMBL/GenBank/DDBJ databases">
        <title>The draft genome of Treponema saccharophilum DSM 2985.</title>
        <authorList>
            <consortium name="US DOE Joint Genome Institute (JGI-PGF)"/>
            <person name="Lucas S."/>
            <person name="Copeland A."/>
            <person name="Lapidus A."/>
            <person name="Glavina del Rio T."/>
            <person name="Dalin E."/>
            <person name="Tice H."/>
            <person name="Bruce D."/>
            <person name="Goodwin L."/>
            <person name="Pitluck S."/>
            <person name="Peters L."/>
            <person name="Kyrpides N."/>
            <person name="Mavromatis K."/>
            <person name="Ivanova N."/>
            <person name="Markowitz V."/>
            <person name="Cheng J.-F."/>
            <person name="Hugenholtz P."/>
            <person name="Woyke T."/>
            <person name="Wu D."/>
            <person name="Gronow S."/>
            <person name="Wellnitz S."/>
            <person name="Brambilla E."/>
            <person name="Klenk H.-P."/>
            <person name="Eisen J.A."/>
        </authorList>
    </citation>
    <scope>NUCLEOTIDE SEQUENCE [LARGE SCALE GENOMIC DNA]</scope>
    <source>
        <strain evidence="5 6">DSM 2985</strain>
    </source>
</reference>
<dbReference type="SMART" id="SM00421">
    <property type="entry name" value="HTH_LUXR"/>
    <property type="match status" value="1"/>
</dbReference>
<feature type="domain" description="HTH luxR-type" evidence="4">
    <location>
        <begin position="12"/>
        <end position="77"/>
    </location>
</feature>
<protein>
    <submittedName>
        <fullName evidence="5">Transcriptional regulator, LuxR family</fullName>
    </submittedName>
</protein>
<dbReference type="OrthoDB" id="1662986at2"/>
<keyword evidence="2" id="KW-0238">DNA-binding</keyword>
<dbReference type="eggNOG" id="COG2197">
    <property type="taxonomic scope" value="Bacteria"/>
</dbReference>
<evidence type="ECO:0000256" key="1">
    <source>
        <dbReference type="ARBA" id="ARBA00023015"/>
    </source>
</evidence>
<dbReference type="PATRIC" id="fig|907348.3.peg.202"/>
<dbReference type="GO" id="GO:0006355">
    <property type="term" value="P:regulation of DNA-templated transcription"/>
    <property type="evidence" value="ECO:0007669"/>
    <property type="project" value="InterPro"/>
</dbReference>
<dbReference type="InterPro" id="IPR000792">
    <property type="entry name" value="Tscrpt_reg_LuxR_C"/>
</dbReference>
<evidence type="ECO:0000259" key="4">
    <source>
        <dbReference type="PROSITE" id="PS50043"/>
    </source>
</evidence>
<sequence>MAVRNPLYMNAQIQNGEALTPMEIDILTFLEQGKSKEEIASCFFISVNTVKYHMKNIYMKTGAKNACQAVWNARLAGILD</sequence>
<dbReference type="PANTHER" id="PTHR44688">
    <property type="entry name" value="DNA-BINDING TRANSCRIPTIONAL ACTIVATOR DEVR_DOSR"/>
    <property type="match status" value="1"/>
</dbReference>
<dbReference type="Gene3D" id="1.10.10.10">
    <property type="entry name" value="Winged helix-like DNA-binding domain superfamily/Winged helix DNA-binding domain"/>
    <property type="match status" value="1"/>
</dbReference>
<dbReference type="InterPro" id="IPR016032">
    <property type="entry name" value="Sig_transdc_resp-reg_C-effctor"/>
</dbReference>
<dbReference type="SUPFAM" id="SSF46894">
    <property type="entry name" value="C-terminal effector domain of the bipartite response regulators"/>
    <property type="match status" value="1"/>
</dbReference>
<evidence type="ECO:0000256" key="2">
    <source>
        <dbReference type="ARBA" id="ARBA00023125"/>
    </source>
</evidence>
<comment type="caution">
    <text evidence="5">The sequence shown here is derived from an EMBL/GenBank/DDBJ whole genome shotgun (WGS) entry which is preliminary data.</text>
</comment>
<proteinExistence type="predicted"/>
<dbReference type="GO" id="GO:0003677">
    <property type="term" value="F:DNA binding"/>
    <property type="evidence" value="ECO:0007669"/>
    <property type="project" value="UniProtKB-KW"/>
</dbReference>
<dbReference type="PANTHER" id="PTHR44688:SF16">
    <property type="entry name" value="DNA-BINDING TRANSCRIPTIONAL ACTIVATOR DEVR_DOSR"/>
    <property type="match status" value="1"/>
</dbReference>
<organism evidence="5 6">
    <name type="scientific">Treponema saccharophilum DSM 2985</name>
    <dbReference type="NCBI Taxonomy" id="907348"/>
    <lineage>
        <taxon>Bacteria</taxon>
        <taxon>Pseudomonadati</taxon>
        <taxon>Spirochaetota</taxon>
        <taxon>Spirochaetia</taxon>
        <taxon>Spirochaetales</taxon>
        <taxon>Treponemataceae</taxon>
        <taxon>Treponema</taxon>
    </lineage>
</organism>
<keyword evidence="3" id="KW-0804">Transcription</keyword>
<dbReference type="RefSeq" id="WP_002702000.1">
    <property type="nucleotide sequence ID" value="NZ_AGRW01000026.1"/>
</dbReference>
<name>H7EHD9_9SPIR</name>
<keyword evidence="1" id="KW-0805">Transcription regulation</keyword>
<dbReference type="PROSITE" id="PS50043">
    <property type="entry name" value="HTH_LUXR_2"/>
    <property type="match status" value="1"/>
</dbReference>
<dbReference type="STRING" id="907348.TresaDRAFT_2745"/>